<accession>A0ABW4WUE3</accession>
<reference evidence="2" key="1">
    <citation type="journal article" date="2019" name="Int. J. Syst. Evol. Microbiol.">
        <title>The Global Catalogue of Microorganisms (GCM) 10K type strain sequencing project: providing services to taxonomists for standard genome sequencing and annotation.</title>
        <authorList>
            <consortium name="The Broad Institute Genomics Platform"/>
            <consortium name="The Broad Institute Genome Sequencing Center for Infectious Disease"/>
            <person name="Wu L."/>
            <person name="Ma J."/>
        </authorList>
    </citation>
    <scope>NUCLEOTIDE SEQUENCE [LARGE SCALE GENOMIC DNA]</scope>
    <source>
        <strain evidence="2">JCM 16545</strain>
    </source>
</reference>
<dbReference type="EMBL" id="JBHUHV010000015">
    <property type="protein sequence ID" value="MFD2066044.1"/>
    <property type="molecule type" value="Genomic_DNA"/>
</dbReference>
<keyword evidence="2" id="KW-1185">Reference proteome</keyword>
<evidence type="ECO:0000313" key="2">
    <source>
        <dbReference type="Proteomes" id="UP001597369"/>
    </source>
</evidence>
<organism evidence="1 2">
    <name type="scientific">Pontibacter silvestris</name>
    <dbReference type="NCBI Taxonomy" id="2305183"/>
    <lineage>
        <taxon>Bacteria</taxon>
        <taxon>Pseudomonadati</taxon>
        <taxon>Bacteroidota</taxon>
        <taxon>Cytophagia</taxon>
        <taxon>Cytophagales</taxon>
        <taxon>Hymenobacteraceae</taxon>
        <taxon>Pontibacter</taxon>
    </lineage>
</organism>
<comment type="caution">
    <text evidence="1">The sequence shown here is derived from an EMBL/GenBank/DDBJ whole genome shotgun (WGS) entry which is preliminary data.</text>
</comment>
<proteinExistence type="predicted"/>
<gene>
    <name evidence="1" type="ORF">ACFSKU_04055</name>
</gene>
<dbReference type="Proteomes" id="UP001597369">
    <property type="component" value="Unassembled WGS sequence"/>
</dbReference>
<sequence length="59" mass="6714">MKLTDVITEAWITDEIKAQEQLKTTFGTSISLGLRNSLNGFKSWMKGRRKDKIAQVLSE</sequence>
<dbReference type="RefSeq" id="WP_229963128.1">
    <property type="nucleotide sequence ID" value="NZ_JAJJWI010000057.1"/>
</dbReference>
<name>A0ABW4WUE3_9BACT</name>
<protein>
    <submittedName>
        <fullName evidence="1">Uncharacterized protein</fullName>
    </submittedName>
</protein>
<evidence type="ECO:0000313" key="1">
    <source>
        <dbReference type="EMBL" id="MFD2066044.1"/>
    </source>
</evidence>